<evidence type="ECO:0000313" key="3">
    <source>
        <dbReference type="Proteomes" id="UP000005695"/>
    </source>
</evidence>
<dbReference type="SUPFAM" id="SSF89550">
    <property type="entry name" value="PHP domain-like"/>
    <property type="match status" value="1"/>
</dbReference>
<evidence type="ECO:0000313" key="2">
    <source>
        <dbReference type="EMBL" id="EAT14489.1"/>
    </source>
</evidence>
<dbReference type="CDD" id="cd07438">
    <property type="entry name" value="PHP_HisPPase_AMP"/>
    <property type="match status" value="1"/>
</dbReference>
<name>Q1JW79_DESA6</name>
<dbReference type="PANTHER" id="PTHR42924:SF3">
    <property type="entry name" value="POLYMERASE_HISTIDINOL PHOSPHATASE N-TERMINAL DOMAIN-CONTAINING PROTEIN"/>
    <property type="match status" value="1"/>
</dbReference>
<dbReference type="AlphaFoldDB" id="Q1JW79"/>
<dbReference type="GO" id="GO:0035312">
    <property type="term" value="F:5'-3' DNA exonuclease activity"/>
    <property type="evidence" value="ECO:0007669"/>
    <property type="project" value="TreeGrafter"/>
</dbReference>
<reference evidence="2" key="2">
    <citation type="submission" date="2006-05" db="EMBL/GenBank/DDBJ databases">
        <title>Sequencing of the draft genome and assembly of Desulfuromonas acetoxidans DSM 684.</title>
        <authorList>
            <consortium name="US DOE Joint Genome Institute (JGI-PGF)"/>
            <person name="Copeland A."/>
            <person name="Lucas S."/>
            <person name="Lapidus A."/>
            <person name="Barry K."/>
            <person name="Detter J.C."/>
            <person name="Glavina del Rio T."/>
            <person name="Hammon N."/>
            <person name="Israni S."/>
            <person name="Dalin E."/>
            <person name="Tice H."/>
            <person name="Bruce D."/>
            <person name="Pitluck S."/>
            <person name="Richardson P."/>
        </authorList>
    </citation>
    <scope>NUCLEOTIDE SEQUENCE [LARGE SCALE GENOMIC DNA]</scope>
    <source>
        <strain evidence="2">DSM 684</strain>
    </source>
</reference>
<accession>Q1JW79</accession>
<dbReference type="InterPro" id="IPR052018">
    <property type="entry name" value="PHP_domain"/>
</dbReference>
<dbReference type="InterPro" id="IPR003141">
    <property type="entry name" value="Pol/His_phosphatase_N"/>
</dbReference>
<dbReference type="Pfam" id="PF02811">
    <property type="entry name" value="PHP"/>
    <property type="match status" value="1"/>
</dbReference>
<sequence>MMEQVDLHTHSCCSDGAFTPQQLIEKAAQNHVVAMALCDHDNIDGVEPARQAGHQRGIDVISGVELSCVWKEFEDIHLLGYGFDPRHPRLIEELSEFQQFRRQRNALIVDKINERLQQRGLQPICYEKVAERAGGTIGRPHIAMELMAAGYAKTVEEAFVKYLSPCNIAKKFFPVDEAMALIHEAGGVAVLAHPPYISRDPDVMTTLLDDLTALGLQGVEVYNNGANCDEIEWYLTQIRLRGLFATGGSDFHGIEDGGAELGKIRAIGSIPYNCYTTLREVLSSHDDQ</sequence>
<dbReference type="RefSeq" id="WP_006002629.1">
    <property type="nucleotide sequence ID" value="NZ_AAEW02000024.1"/>
</dbReference>
<dbReference type="GO" id="GO:0004534">
    <property type="term" value="F:5'-3' RNA exonuclease activity"/>
    <property type="evidence" value="ECO:0007669"/>
    <property type="project" value="TreeGrafter"/>
</dbReference>
<dbReference type="Gene3D" id="1.10.150.650">
    <property type="match status" value="1"/>
</dbReference>
<dbReference type="InterPro" id="IPR004013">
    <property type="entry name" value="PHP_dom"/>
</dbReference>
<organism evidence="2 3">
    <name type="scientific">Desulfuromonas acetoxidans (strain DSM 684 / 11070)</name>
    <dbReference type="NCBI Taxonomy" id="281689"/>
    <lineage>
        <taxon>Bacteria</taxon>
        <taxon>Pseudomonadati</taxon>
        <taxon>Thermodesulfobacteriota</taxon>
        <taxon>Desulfuromonadia</taxon>
        <taxon>Desulfuromonadales</taxon>
        <taxon>Desulfuromonadaceae</taxon>
        <taxon>Desulfuromonas</taxon>
    </lineage>
</organism>
<dbReference type="EMBL" id="AAEW02000024">
    <property type="protein sequence ID" value="EAT14489.1"/>
    <property type="molecule type" value="Genomic_DNA"/>
</dbReference>
<dbReference type="Proteomes" id="UP000005695">
    <property type="component" value="Unassembled WGS sequence"/>
</dbReference>
<protein>
    <submittedName>
        <fullName evidence="2">PHP-like</fullName>
    </submittedName>
</protein>
<keyword evidence="3" id="KW-1185">Reference proteome</keyword>
<comment type="caution">
    <text evidence="2">The sequence shown here is derived from an EMBL/GenBank/DDBJ whole genome shotgun (WGS) entry which is preliminary data.</text>
</comment>
<reference evidence="2" key="1">
    <citation type="submission" date="2006-05" db="EMBL/GenBank/DDBJ databases">
        <title>Annotation of the draft genome assembly of Desulfuromonas acetoxidans DSM 684.</title>
        <authorList>
            <consortium name="US DOE Joint Genome Institute (JGI-ORNL)"/>
            <person name="Larimer F."/>
            <person name="Land M."/>
            <person name="Hauser L."/>
        </authorList>
    </citation>
    <scope>NUCLEOTIDE SEQUENCE [LARGE SCALE GENOMIC DNA]</scope>
    <source>
        <strain evidence="2">DSM 684</strain>
    </source>
</reference>
<gene>
    <name evidence="2" type="ORF">Dace_0279</name>
</gene>
<dbReference type="SMART" id="SM00481">
    <property type="entry name" value="POLIIIAc"/>
    <property type="match status" value="1"/>
</dbReference>
<evidence type="ECO:0000259" key="1">
    <source>
        <dbReference type="SMART" id="SM00481"/>
    </source>
</evidence>
<feature type="domain" description="Polymerase/histidinol phosphatase N-terminal" evidence="1">
    <location>
        <begin position="5"/>
        <end position="70"/>
    </location>
</feature>
<proteinExistence type="predicted"/>
<dbReference type="Gene3D" id="3.20.20.140">
    <property type="entry name" value="Metal-dependent hydrolases"/>
    <property type="match status" value="1"/>
</dbReference>
<dbReference type="PANTHER" id="PTHR42924">
    <property type="entry name" value="EXONUCLEASE"/>
    <property type="match status" value="1"/>
</dbReference>
<dbReference type="InterPro" id="IPR016195">
    <property type="entry name" value="Pol/histidinol_Pase-like"/>
</dbReference>
<dbReference type="OrthoDB" id="9804333at2"/>